<comment type="caution">
    <text evidence="3">The sequence shown here is derived from an EMBL/GenBank/DDBJ whole genome shotgun (WGS) entry which is preliminary data.</text>
</comment>
<feature type="chain" id="PRO_5026729061" evidence="1">
    <location>
        <begin position="34"/>
        <end position="192"/>
    </location>
</feature>
<evidence type="ECO:0000256" key="1">
    <source>
        <dbReference type="SAM" id="SignalP"/>
    </source>
</evidence>
<reference evidence="3 4" key="1">
    <citation type="submission" date="2020-02" db="EMBL/GenBank/DDBJ databases">
        <authorList>
            <person name="Li X.-J."/>
            <person name="Feng X.-M."/>
        </authorList>
    </citation>
    <scope>NUCLEOTIDE SEQUENCE [LARGE SCALE GENOMIC DNA]</scope>
    <source>
        <strain evidence="3 4">CGMCC 4.7225</strain>
    </source>
</reference>
<organism evidence="3 4">
    <name type="scientific">Phytoactinopolyspora alkaliphila</name>
    <dbReference type="NCBI Taxonomy" id="1783498"/>
    <lineage>
        <taxon>Bacteria</taxon>
        <taxon>Bacillati</taxon>
        <taxon>Actinomycetota</taxon>
        <taxon>Actinomycetes</taxon>
        <taxon>Jiangellales</taxon>
        <taxon>Jiangellaceae</taxon>
        <taxon>Phytoactinopolyspora</taxon>
    </lineage>
</organism>
<dbReference type="Proteomes" id="UP000469185">
    <property type="component" value="Unassembled WGS sequence"/>
</dbReference>
<feature type="signal peptide" evidence="1">
    <location>
        <begin position="1"/>
        <end position="33"/>
    </location>
</feature>
<gene>
    <name evidence="3" type="ORF">G1H11_01900</name>
</gene>
<dbReference type="SMART" id="SM00287">
    <property type="entry name" value="SH3b"/>
    <property type="match status" value="2"/>
</dbReference>
<dbReference type="EMBL" id="JAAGOB010000001">
    <property type="protein sequence ID" value="NED94057.1"/>
    <property type="molecule type" value="Genomic_DNA"/>
</dbReference>
<keyword evidence="4" id="KW-1185">Reference proteome</keyword>
<evidence type="ECO:0000313" key="3">
    <source>
        <dbReference type="EMBL" id="NED94057.1"/>
    </source>
</evidence>
<dbReference type="Gene3D" id="2.30.30.40">
    <property type="entry name" value="SH3 Domains"/>
    <property type="match status" value="2"/>
</dbReference>
<proteinExistence type="predicted"/>
<accession>A0A6N9YGK6</accession>
<evidence type="ECO:0000259" key="2">
    <source>
        <dbReference type="PROSITE" id="PS51781"/>
    </source>
</evidence>
<dbReference type="AlphaFoldDB" id="A0A6N9YGK6"/>
<dbReference type="PANTHER" id="PTHR34408:SF1">
    <property type="entry name" value="GLYCOSYL HYDROLASE FAMILY 19 DOMAIN-CONTAINING PROTEIN HI_1415"/>
    <property type="match status" value="1"/>
</dbReference>
<dbReference type="RefSeq" id="WP_163815467.1">
    <property type="nucleotide sequence ID" value="NZ_JAAGOB010000001.1"/>
</dbReference>
<keyword evidence="1" id="KW-0732">Signal</keyword>
<dbReference type="Pfam" id="PF08239">
    <property type="entry name" value="SH3_3"/>
    <property type="match status" value="2"/>
</dbReference>
<evidence type="ECO:0000313" key="4">
    <source>
        <dbReference type="Proteomes" id="UP000469185"/>
    </source>
</evidence>
<name>A0A6N9YGK6_9ACTN</name>
<dbReference type="PANTHER" id="PTHR34408">
    <property type="entry name" value="FAMILY PROTEIN, PUTATIVE-RELATED"/>
    <property type="match status" value="1"/>
</dbReference>
<sequence>MNIRHRVRKLAVAVGAATVIPLGMIATAPLAQASHAPYEGKVTASSLNVRSAPTGASAKAGSLSRGTTVKLQCKVIGPRVGGNDLWYKLANGNWVTARYVSNVGKAPRFCGDGREYSGKVIAQKSLAVRSGPSTANLKVSSAPRGIVLPIVCKVDNQKIDGNARWYQLTGDGGGQWVSARYVSNVGAAPPYC</sequence>
<dbReference type="InterPro" id="IPR052354">
    <property type="entry name" value="Cell_Wall_Dynamics_Protein"/>
</dbReference>
<dbReference type="PROSITE" id="PS51781">
    <property type="entry name" value="SH3B"/>
    <property type="match status" value="1"/>
</dbReference>
<feature type="domain" description="SH3b" evidence="2">
    <location>
        <begin position="115"/>
        <end position="186"/>
    </location>
</feature>
<dbReference type="InterPro" id="IPR003646">
    <property type="entry name" value="SH3-like_bac-type"/>
</dbReference>
<protein>
    <submittedName>
        <fullName evidence="3">SH3 domain-containing protein</fullName>
    </submittedName>
</protein>